<protein>
    <submittedName>
        <fullName evidence="2">Uncharacterized protein</fullName>
    </submittedName>
</protein>
<accession>A0A2V1JY87</accession>
<evidence type="ECO:0000313" key="2">
    <source>
        <dbReference type="EMBL" id="PWF22307.1"/>
    </source>
</evidence>
<feature type="compositionally biased region" description="Low complexity" evidence="1">
    <location>
        <begin position="13"/>
        <end position="22"/>
    </location>
</feature>
<reference evidence="3" key="1">
    <citation type="submission" date="2018-05" db="EMBL/GenBank/DDBJ databases">
        <authorList>
            <person name="Li Y."/>
        </authorList>
    </citation>
    <scope>NUCLEOTIDE SEQUENCE [LARGE SCALE GENOMIC DNA]</scope>
    <source>
        <strain evidence="3">3d-2-2</strain>
    </source>
</reference>
<comment type="caution">
    <text evidence="2">The sequence shown here is derived from an EMBL/GenBank/DDBJ whole genome shotgun (WGS) entry which is preliminary data.</text>
</comment>
<sequence length="71" mass="7786">MVLVSGCSVIDLGGSSSHSGSSADTRTECQRNPGPCMYEGPYEVGERDYAEEEARRLNRAEYERLLRSAGK</sequence>
<organism evidence="2 3">
    <name type="scientific">Corticimicrobacter populi</name>
    <dbReference type="NCBI Taxonomy" id="2175229"/>
    <lineage>
        <taxon>Bacteria</taxon>
        <taxon>Pseudomonadati</taxon>
        <taxon>Pseudomonadota</taxon>
        <taxon>Betaproteobacteria</taxon>
        <taxon>Burkholderiales</taxon>
        <taxon>Alcaligenaceae</taxon>
        <taxon>Corticimicrobacter</taxon>
    </lineage>
</organism>
<dbReference type="Proteomes" id="UP000245212">
    <property type="component" value="Unassembled WGS sequence"/>
</dbReference>
<name>A0A2V1JY87_9BURK</name>
<evidence type="ECO:0000256" key="1">
    <source>
        <dbReference type="SAM" id="MobiDB-lite"/>
    </source>
</evidence>
<proteinExistence type="predicted"/>
<dbReference type="EMBL" id="QETA01000005">
    <property type="protein sequence ID" value="PWF22307.1"/>
    <property type="molecule type" value="Genomic_DNA"/>
</dbReference>
<evidence type="ECO:0000313" key="3">
    <source>
        <dbReference type="Proteomes" id="UP000245212"/>
    </source>
</evidence>
<feature type="region of interest" description="Disordered" evidence="1">
    <location>
        <begin position="12"/>
        <end position="37"/>
    </location>
</feature>
<dbReference type="AlphaFoldDB" id="A0A2V1JY87"/>
<keyword evidence="3" id="KW-1185">Reference proteome</keyword>
<gene>
    <name evidence="2" type="ORF">DD235_12820</name>
</gene>